<dbReference type="RefSeq" id="WP_084052850.1">
    <property type="nucleotide sequence ID" value="NZ_FWWT01000015.1"/>
</dbReference>
<reference evidence="1 2" key="1">
    <citation type="submission" date="2017-04" db="EMBL/GenBank/DDBJ databases">
        <authorList>
            <person name="Afonso C.L."/>
            <person name="Miller P.J."/>
            <person name="Scott M.A."/>
            <person name="Spackman E."/>
            <person name="Goraichik I."/>
            <person name="Dimitrov K.M."/>
            <person name="Suarez D.L."/>
            <person name="Swayne D.E."/>
        </authorList>
    </citation>
    <scope>NUCLEOTIDE SEQUENCE [LARGE SCALE GENOMIC DNA]</scope>
    <source>
        <strain evidence="1 2">DSM 11270</strain>
    </source>
</reference>
<gene>
    <name evidence="1" type="ORF">SAMN00017405_1872</name>
</gene>
<evidence type="ECO:0000313" key="2">
    <source>
        <dbReference type="Proteomes" id="UP000192731"/>
    </source>
</evidence>
<dbReference type="AlphaFoldDB" id="A0A1W1V4L4"/>
<proteinExistence type="predicted"/>
<keyword evidence="2" id="KW-1185">Reference proteome</keyword>
<sequence length="68" mass="8185">MLTKNQINHLLEERDRLFKAWQYAPEGDKNSIVMRISDIDEDLAFYQPEKKKVTRKFVKNNVNLILYD</sequence>
<accession>A0A1W1V4L4</accession>
<evidence type="ECO:0000313" key="1">
    <source>
        <dbReference type="EMBL" id="SMB88275.1"/>
    </source>
</evidence>
<dbReference type="Proteomes" id="UP000192731">
    <property type="component" value="Unassembled WGS sequence"/>
</dbReference>
<name>A0A1W1V4L4_DESTI</name>
<dbReference type="OrthoDB" id="1726771at2"/>
<protein>
    <submittedName>
        <fullName evidence="1">Uncharacterized protein</fullName>
    </submittedName>
</protein>
<organism evidence="1 2">
    <name type="scientific">Desulfonispora thiosulfatigenes DSM 11270</name>
    <dbReference type="NCBI Taxonomy" id="656914"/>
    <lineage>
        <taxon>Bacteria</taxon>
        <taxon>Bacillati</taxon>
        <taxon>Bacillota</taxon>
        <taxon>Clostridia</taxon>
        <taxon>Eubacteriales</taxon>
        <taxon>Peptococcaceae</taxon>
        <taxon>Desulfonispora</taxon>
    </lineage>
</organism>
<dbReference type="EMBL" id="FWWT01000015">
    <property type="protein sequence ID" value="SMB88275.1"/>
    <property type="molecule type" value="Genomic_DNA"/>
</dbReference>